<dbReference type="InterPro" id="IPR002471">
    <property type="entry name" value="Pept_S9_AS"/>
</dbReference>
<dbReference type="InterPro" id="IPR053145">
    <property type="entry name" value="AB_hydrolase_Est10"/>
</dbReference>
<dbReference type="InterPro" id="IPR000073">
    <property type="entry name" value="AB_hydrolase_1"/>
</dbReference>
<evidence type="ECO:0000256" key="1">
    <source>
        <dbReference type="ARBA" id="ARBA00022801"/>
    </source>
</evidence>
<dbReference type="Pfam" id="PF12697">
    <property type="entry name" value="Abhydrolase_6"/>
    <property type="match status" value="1"/>
</dbReference>
<accession>A0ABS2NZ17</accession>
<dbReference type="SUPFAM" id="SSF53474">
    <property type="entry name" value="alpha/beta-Hydrolases"/>
    <property type="match status" value="1"/>
</dbReference>
<proteinExistence type="predicted"/>
<evidence type="ECO:0000313" key="3">
    <source>
        <dbReference type="EMBL" id="MBM7619936.1"/>
    </source>
</evidence>
<dbReference type="Proteomes" id="UP000737402">
    <property type="component" value="Unassembled WGS sequence"/>
</dbReference>
<protein>
    <submittedName>
        <fullName evidence="3">Pimeloyl-ACP methyl ester carboxylesterase</fullName>
    </submittedName>
</protein>
<name>A0ABS2NZ17_9BACI</name>
<keyword evidence="4" id="KW-1185">Reference proteome</keyword>
<dbReference type="PROSITE" id="PS00708">
    <property type="entry name" value="PRO_ENDOPEP_SER"/>
    <property type="match status" value="1"/>
</dbReference>
<reference evidence="3 4" key="1">
    <citation type="submission" date="2021-01" db="EMBL/GenBank/DDBJ databases">
        <title>Genomic Encyclopedia of Type Strains, Phase IV (KMG-IV): sequencing the most valuable type-strain genomes for metagenomic binning, comparative biology and taxonomic classification.</title>
        <authorList>
            <person name="Goeker M."/>
        </authorList>
    </citation>
    <scope>NUCLEOTIDE SEQUENCE [LARGE SCALE GENOMIC DNA]</scope>
    <source>
        <strain evidence="3 4">DSM 25879</strain>
    </source>
</reference>
<dbReference type="InterPro" id="IPR029058">
    <property type="entry name" value="AB_hydrolase_fold"/>
</dbReference>
<dbReference type="PANTHER" id="PTHR43265">
    <property type="entry name" value="ESTERASE ESTD"/>
    <property type="match status" value="1"/>
</dbReference>
<feature type="domain" description="AB hydrolase-1" evidence="2">
    <location>
        <begin position="52"/>
        <end position="268"/>
    </location>
</feature>
<keyword evidence="1" id="KW-0378">Hydrolase</keyword>
<evidence type="ECO:0000259" key="2">
    <source>
        <dbReference type="Pfam" id="PF12697"/>
    </source>
</evidence>
<dbReference type="EMBL" id="JAFBED010000003">
    <property type="protein sequence ID" value="MBM7619936.1"/>
    <property type="molecule type" value="Genomic_DNA"/>
</dbReference>
<sequence length="314" mass="34600">MNTEYIRKKVTLLPREEVVFESSGNMLAGTLFTPEGPGPYPAMAFLVGSGGVSKRLGEAWGFYMWVTLAEHCVSKGVAVLLFDKPGLGGSTGNWEAQTFDDRADDALAAVRFLQTRKVVDRQKIGLIGHSQGGWIAQLAASKSKEVGFIISLAGPYISVYEQILMDRENHLLVAGASPMKKLVDMTATRALFLTARVAEKVGYKHPIMNILDYDPRPILPEVTCPVLALFGEKDVLCLPGPSLDVIKSLMPKGDVTTKVFPQTNHLFWRCKTGSTKEYEKLDKRFVPEFLESITSWMKSKDIVKGGRQGETTVV</sequence>
<comment type="caution">
    <text evidence="3">The sequence shown here is derived from an EMBL/GenBank/DDBJ whole genome shotgun (WGS) entry which is preliminary data.</text>
</comment>
<dbReference type="Gene3D" id="3.40.50.1820">
    <property type="entry name" value="alpha/beta hydrolase"/>
    <property type="match status" value="1"/>
</dbReference>
<evidence type="ECO:0000313" key="4">
    <source>
        <dbReference type="Proteomes" id="UP000737402"/>
    </source>
</evidence>
<gene>
    <name evidence="3" type="ORF">JOC95_001788</name>
</gene>
<dbReference type="PANTHER" id="PTHR43265:SF1">
    <property type="entry name" value="ESTERASE ESTD"/>
    <property type="match status" value="1"/>
</dbReference>
<organism evidence="3 4">
    <name type="scientific">Sutcliffiella tianshenii</name>
    <dbReference type="NCBI Taxonomy" id="1463404"/>
    <lineage>
        <taxon>Bacteria</taxon>
        <taxon>Bacillati</taxon>
        <taxon>Bacillota</taxon>
        <taxon>Bacilli</taxon>
        <taxon>Bacillales</taxon>
        <taxon>Bacillaceae</taxon>
        <taxon>Sutcliffiella</taxon>
    </lineage>
</organism>